<dbReference type="Gene3D" id="3.10.450.430">
    <property type="entry name" value="Protein of unknown function DUF2787"/>
    <property type="match status" value="1"/>
</dbReference>
<dbReference type="Proteomes" id="UP000219336">
    <property type="component" value="Unassembled WGS sequence"/>
</dbReference>
<protein>
    <recommendedName>
        <fullName evidence="3">DUF2787 domain-containing protein</fullName>
    </recommendedName>
</protein>
<dbReference type="OrthoDB" id="5589278at2"/>
<dbReference type="EMBL" id="OANU01000046">
    <property type="protein sequence ID" value="SNX49099.1"/>
    <property type="molecule type" value="Genomic_DNA"/>
</dbReference>
<dbReference type="PANTHER" id="PTHR38978:SF2">
    <property type="entry name" value="DUF2787 DOMAIN-CONTAINING PROTEIN"/>
    <property type="match status" value="1"/>
</dbReference>
<evidence type="ECO:0000313" key="2">
    <source>
        <dbReference type="Proteomes" id="UP000219336"/>
    </source>
</evidence>
<dbReference type="AlphaFoldDB" id="A0A240ELS1"/>
<dbReference type="InterPro" id="IPR021248">
    <property type="entry name" value="DUF2787"/>
</dbReference>
<accession>A0A240ELS1</accession>
<sequence>MPVKTSTISFSPTCLPVSKGFQKCLAQALNQHDEDLGRHVTLNFRDKSYSAANGGFHPVEIALQKIKDAHYSILYITDFSYCGGPYPELERDVDFDIGNGMAFSCYGGWQSIREPLMAELYELWQSNFVAYVDMDAYDEIKVSSH</sequence>
<gene>
    <name evidence="1" type="ORF">VTH8203_02736</name>
</gene>
<name>A0A240ELS1_9VIBR</name>
<reference evidence="2" key="1">
    <citation type="submission" date="2016-06" db="EMBL/GenBank/DDBJ databases">
        <authorList>
            <person name="Rodrigo-Torres L."/>
            <person name="Arahal R.D."/>
            <person name="Lucena T."/>
        </authorList>
    </citation>
    <scope>NUCLEOTIDE SEQUENCE [LARGE SCALE GENOMIC DNA]</scope>
    <source>
        <strain evidence="2">CECT8203</strain>
    </source>
</reference>
<dbReference type="Pfam" id="PF10980">
    <property type="entry name" value="DUF2787"/>
    <property type="match status" value="1"/>
</dbReference>
<keyword evidence="2" id="KW-1185">Reference proteome</keyword>
<dbReference type="RefSeq" id="WP_096994200.1">
    <property type="nucleotide sequence ID" value="NZ_JBHSII010000001.1"/>
</dbReference>
<proteinExistence type="predicted"/>
<evidence type="ECO:0000313" key="1">
    <source>
        <dbReference type="EMBL" id="SNX49099.1"/>
    </source>
</evidence>
<evidence type="ECO:0008006" key="3">
    <source>
        <dbReference type="Google" id="ProtNLM"/>
    </source>
</evidence>
<dbReference type="PANTHER" id="PTHR38978">
    <property type="entry name" value="DUF2787 DOMAIN-CONTAINING PROTEIN"/>
    <property type="match status" value="1"/>
</dbReference>
<organism evidence="1 2">
    <name type="scientific">Vibrio thalassae</name>
    <dbReference type="NCBI Taxonomy" id="1243014"/>
    <lineage>
        <taxon>Bacteria</taxon>
        <taxon>Pseudomonadati</taxon>
        <taxon>Pseudomonadota</taxon>
        <taxon>Gammaproteobacteria</taxon>
        <taxon>Vibrionales</taxon>
        <taxon>Vibrionaceae</taxon>
        <taxon>Vibrio</taxon>
    </lineage>
</organism>